<sequence>MTIPTILSALLGLLAGAALGALFFRSLAVTVDRCLDGGVRRVLPLYALRVAGAVAAFTLAALAGAAALLGMLAGFHAARVVIVRREKAKNPSQEARS</sequence>
<accession>A0A418VPP5</accession>
<keyword evidence="1" id="KW-0812">Transmembrane</keyword>
<reference evidence="2 3" key="1">
    <citation type="submission" date="2018-09" db="EMBL/GenBank/DDBJ databases">
        <authorList>
            <person name="Zhu H."/>
        </authorList>
    </citation>
    <scope>NUCLEOTIDE SEQUENCE [LARGE SCALE GENOMIC DNA]</scope>
    <source>
        <strain evidence="2 3">K2W22B-5</strain>
    </source>
</reference>
<dbReference type="RefSeq" id="WP_119833367.1">
    <property type="nucleotide sequence ID" value="NZ_QYUL01000004.1"/>
</dbReference>
<protein>
    <submittedName>
        <fullName evidence="2">ATP synthase subunit I</fullName>
    </submittedName>
</protein>
<evidence type="ECO:0000313" key="2">
    <source>
        <dbReference type="EMBL" id="RJF78224.1"/>
    </source>
</evidence>
<dbReference type="Proteomes" id="UP000283458">
    <property type="component" value="Unassembled WGS sequence"/>
</dbReference>
<evidence type="ECO:0000256" key="1">
    <source>
        <dbReference type="SAM" id="Phobius"/>
    </source>
</evidence>
<dbReference type="InterPro" id="IPR017581">
    <property type="entry name" value="AtpR-like"/>
</dbReference>
<organism evidence="2 3">
    <name type="scientific">Azospirillum cavernae</name>
    <dbReference type="NCBI Taxonomy" id="2320860"/>
    <lineage>
        <taxon>Bacteria</taxon>
        <taxon>Pseudomonadati</taxon>
        <taxon>Pseudomonadota</taxon>
        <taxon>Alphaproteobacteria</taxon>
        <taxon>Rhodospirillales</taxon>
        <taxon>Azospirillaceae</taxon>
        <taxon>Azospirillum</taxon>
    </lineage>
</organism>
<keyword evidence="1" id="KW-0472">Membrane</keyword>
<keyword evidence="3" id="KW-1185">Reference proteome</keyword>
<feature type="transmembrane region" description="Helical" evidence="1">
    <location>
        <begin position="52"/>
        <end position="75"/>
    </location>
</feature>
<keyword evidence="1" id="KW-1133">Transmembrane helix</keyword>
<dbReference type="AlphaFoldDB" id="A0A418VPP5"/>
<comment type="caution">
    <text evidence="2">The sequence shown here is derived from an EMBL/GenBank/DDBJ whole genome shotgun (WGS) entry which is preliminary data.</text>
</comment>
<name>A0A418VPP5_9PROT</name>
<dbReference type="EMBL" id="QYUL01000004">
    <property type="protein sequence ID" value="RJF78224.1"/>
    <property type="molecule type" value="Genomic_DNA"/>
</dbReference>
<dbReference type="Pfam" id="PF12966">
    <property type="entry name" value="AtpR"/>
    <property type="match status" value="1"/>
</dbReference>
<proteinExistence type="predicted"/>
<gene>
    <name evidence="2" type="ORF">D3877_24215</name>
</gene>
<evidence type="ECO:0000313" key="3">
    <source>
        <dbReference type="Proteomes" id="UP000283458"/>
    </source>
</evidence>